<organism evidence="1 2">
    <name type="scientific">Sphenostylis stenocarpa</name>
    <dbReference type="NCBI Taxonomy" id="92480"/>
    <lineage>
        <taxon>Eukaryota</taxon>
        <taxon>Viridiplantae</taxon>
        <taxon>Streptophyta</taxon>
        <taxon>Embryophyta</taxon>
        <taxon>Tracheophyta</taxon>
        <taxon>Spermatophyta</taxon>
        <taxon>Magnoliopsida</taxon>
        <taxon>eudicotyledons</taxon>
        <taxon>Gunneridae</taxon>
        <taxon>Pentapetalae</taxon>
        <taxon>rosids</taxon>
        <taxon>fabids</taxon>
        <taxon>Fabales</taxon>
        <taxon>Fabaceae</taxon>
        <taxon>Papilionoideae</taxon>
        <taxon>50 kb inversion clade</taxon>
        <taxon>NPAAA clade</taxon>
        <taxon>indigoferoid/millettioid clade</taxon>
        <taxon>Phaseoleae</taxon>
        <taxon>Sphenostylis</taxon>
    </lineage>
</organism>
<proteinExistence type="predicted"/>
<accession>A0AA86W4Q6</accession>
<keyword evidence="2" id="KW-1185">Reference proteome</keyword>
<name>A0AA86W4Q6_9FABA</name>
<reference evidence="1" key="1">
    <citation type="submission" date="2023-10" db="EMBL/GenBank/DDBJ databases">
        <authorList>
            <person name="Domelevo Entfellner J.-B."/>
        </authorList>
    </citation>
    <scope>NUCLEOTIDE SEQUENCE</scope>
</reference>
<evidence type="ECO:0000313" key="2">
    <source>
        <dbReference type="Proteomes" id="UP001189624"/>
    </source>
</evidence>
<dbReference type="Proteomes" id="UP001189624">
    <property type="component" value="Chromosome 11"/>
</dbReference>
<dbReference type="AlphaFoldDB" id="A0AA86W4Q6"/>
<dbReference type="Gramene" id="rna-AYBTSS11_LOCUS30758">
    <property type="protein sequence ID" value="CAJ1978563.1"/>
    <property type="gene ID" value="gene-AYBTSS11_LOCUS30758"/>
</dbReference>
<dbReference type="EMBL" id="OY731408">
    <property type="protein sequence ID" value="CAJ1978563.1"/>
    <property type="molecule type" value="Genomic_DNA"/>
</dbReference>
<gene>
    <name evidence="1" type="ORF">AYBTSS11_LOCUS30758</name>
</gene>
<protein>
    <submittedName>
        <fullName evidence="1">Uncharacterized protein</fullName>
    </submittedName>
</protein>
<evidence type="ECO:0000313" key="1">
    <source>
        <dbReference type="EMBL" id="CAJ1978563.1"/>
    </source>
</evidence>
<sequence length="96" mass="10867">MVSAVILLALCITTLILFRFMHDRRDLREGTSLHALTPQNNQRVVRIFDKLFWVVEEKRGAHMHEVKKLLGSIVCFGNQAMASSVISRTSEADGLK</sequence>